<keyword evidence="1" id="KW-0732">Signal</keyword>
<dbReference type="Gene3D" id="3.40.50.1820">
    <property type="entry name" value="alpha/beta hydrolase"/>
    <property type="match status" value="1"/>
</dbReference>
<feature type="region of interest" description="Disordered" evidence="3">
    <location>
        <begin position="36"/>
        <end position="108"/>
    </location>
</feature>
<evidence type="ECO:0000256" key="3">
    <source>
        <dbReference type="SAM" id="MobiDB-lite"/>
    </source>
</evidence>
<organism evidence="4 5">
    <name type="scientific">Luteimonas viscosa</name>
    <dbReference type="NCBI Taxonomy" id="1132694"/>
    <lineage>
        <taxon>Bacteria</taxon>
        <taxon>Pseudomonadati</taxon>
        <taxon>Pseudomonadota</taxon>
        <taxon>Gammaproteobacteria</taxon>
        <taxon>Lysobacterales</taxon>
        <taxon>Lysobacteraceae</taxon>
        <taxon>Luteimonas</taxon>
    </lineage>
</organism>
<proteinExistence type="predicted"/>
<feature type="compositionally biased region" description="Basic and acidic residues" evidence="3">
    <location>
        <begin position="73"/>
        <end position="99"/>
    </location>
</feature>
<keyword evidence="5" id="KW-1185">Reference proteome</keyword>
<accession>A0A5D4XJQ1</accession>
<sequence length="434" mass="44966">MKPGNDTMLRAMRQMQEGDLHAATRTLQQALGGDVGATAAASGPDVRQNGDAPGATLEGEFRVIGSGRASSADARRDADTDTGTARDPRREADHREDARATTAAADARGATATLSGLWQRAVTMPPGAGGQPAFRSSRRGEVRTGGLPMHRFSCEAGDLQYGLHIPPGLDPAGAPLLVMLHGCTQTPADFARGTRMNQLADVHGYVVAWPAQSAERNQNRCWNWFRGSDQQRGQGEPAMLAALTRHLVASHRLDANRVYVAGLSAGGAMAAVLASTHPDVYAAIGVHSGLPIGLASDVPSAFAAMRKGGVSRRGASAARRPLVPAIVFHGDSDTTVHPGNGQGVVEQSLGSAGGAAHAATSSTVERDGTPGGRSSTRTLHRTADGRIAAEHWIVHGSGHAWSGGDAAGSYTDPQGPDASAQMLRFFDGCRHAAG</sequence>
<feature type="region of interest" description="Disordered" evidence="3">
    <location>
        <begin position="350"/>
        <end position="378"/>
    </location>
</feature>
<dbReference type="InterPro" id="IPR010126">
    <property type="entry name" value="Esterase_phb"/>
</dbReference>
<dbReference type="GO" id="GO:0005576">
    <property type="term" value="C:extracellular region"/>
    <property type="evidence" value="ECO:0007669"/>
    <property type="project" value="InterPro"/>
</dbReference>
<dbReference type="InterPro" id="IPR029058">
    <property type="entry name" value="AB_hydrolase_fold"/>
</dbReference>
<dbReference type="SUPFAM" id="SSF53474">
    <property type="entry name" value="alpha/beta-Hydrolases"/>
    <property type="match status" value="1"/>
</dbReference>
<comment type="caution">
    <text evidence="4">The sequence shown here is derived from an EMBL/GenBank/DDBJ whole genome shotgun (WGS) entry which is preliminary data.</text>
</comment>
<evidence type="ECO:0000313" key="5">
    <source>
        <dbReference type="Proteomes" id="UP000324973"/>
    </source>
</evidence>
<name>A0A5D4XJQ1_9GAMM</name>
<protein>
    <submittedName>
        <fullName evidence="4">PHB depolymerase family esterase</fullName>
    </submittedName>
</protein>
<evidence type="ECO:0000313" key="4">
    <source>
        <dbReference type="EMBL" id="TYT24898.1"/>
    </source>
</evidence>
<dbReference type="PANTHER" id="PTHR43037:SF1">
    <property type="entry name" value="BLL1128 PROTEIN"/>
    <property type="match status" value="1"/>
</dbReference>
<dbReference type="NCBIfam" id="TIGR01840">
    <property type="entry name" value="esterase_phb"/>
    <property type="match status" value="1"/>
</dbReference>
<feature type="region of interest" description="Disordered" evidence="3">
    <location>
        <begin position="125"/>
        <end position="146"/>
    </location>
</feature>
<keyword evidence="2" id="KW-0378">Hydrolase</keyword>
<dbReference type="AlphaFoldDB" id="A0A5D4XJQ1"/>
<reference evidence="4 5" key="1">
    <citation type="submission" date="2019-08" db="EMBL/GenBank/DDBJ databases">
        <title>Luteimonas viscosus sp. nov., isolated from soil of a sunflower field.</title>
        <authorList>
            <person name="Jianli Z."/>
            <person name="Ying Z."/>
        </authorList>
    </citation>
    <scope>NUCLEOTIDE SEQUENCE [LARGE SCALE GENOMIC DNA]</scope>
    <source>
        <strain evidence="4 5">XBU10</strain>
    </source>
</reference>
<dbReference type="GO" id="GO:0016787">
    <property type="term" value="F:hydrolase activity"/>
    <property type="evidence" value="ECO:0007669"/>
    <property type="project" value="UniProtKB-KW"/>
</dbReference>
<dbReference type="EMBL" id="VTFT01000001">
    <property type="protein sequence ID" value="TYT24898.1"/>
    <property type="molecule type" value="Genomic_DNA"/>
</dbReference>
<feature type="compositionally biased region" description="Low complexity" evidence="3">
    <location>
        <begin position="354"/>
        <end position="363"/>
    </location>
</feature>
<dbReference type="InterPro" id="IPR050955">
    <property type="entry name" value="Plant_Biomass_Hydrol_Est"/>
</dbReference>
<dbReference type="Proteomes" id="UP000324973">
    <property type="component" value="Unassembled WGS sequence"/>
</dbReference>
<dbReference type="PANTHER" id="PTHR43037">
    <property type="entry name" value="UNNAMED PRODUCT-RELATED"/>
    <property type="match status" value="1"/>
</dbReference>
<gene>
    <name evidence="4" type="ORF">FZO89_00610</name>
</gene>
<evidence type="ECO:0000256" key="1">
    <source>
        <dbReference type="ARBA" id="ARBA00022729"/>
    </source>
</evidence>
<dbReference type="Pfam" id="PF10503">
    <property type="entry name" value="Esterase_PHB"/>
    <property type="match status" value="1"/>
</dbReference>
<dbReference type="RefSeq" id="WP_149101448.1">
    <property type="nucleotide sequence ID" value="NZ_VTFT01000001.1"/>
</dbReference>
<dbReference type="OrthoDB" id="5291933at2"/>
<evidence type="ECO:0000256" key="2">
    <source>
        <dbReference type="ARBA" id="ARBA00022801"/>
    </source>
</evidence>